<name>A0A2K8N443_9BACL</name>
<keyword evidence="2" id="KW-0456">Lyase</keyword>
<organism evidence="4 5">
    <name type="scientific">Kyrpidia spormannii</name>
    <dbReference type="NCBI Taxonomy" id="2055160"/>
    <lineage>
        <taxon>Bacteria</taxon>
        <taxon>Bacillati</taxon>
        <taxon>Bacillota</taxon>
        <taxon>Bacilli</taxon>
        <taxon>Bacillales</taxon>
        <taxon>Alicyclobacillaceae</taxon>
        <taxon>Kyrpidia</taxon>
    </lineage>
</organism>
<accession>A0A2K8N443</accession>
<evidence type="ECO:0000256" key="2">
    <source>
        <dbReference type="ARBA" id="ARBA00023239"/>
    </source>
</evidence>
<dbReference type="EMBL" id="CP024955">
    <property type="protein sequence ID" value="ATY84204.1"/>
    <property type="molecule type" value="Genomic_DNA"/>
</dbReference>
<evidence type="ECO:0000259" key="3">
    <source>
        <dbReference type="SMART" id="SM01119"/>
    </source>
</evidence>
<dbReference type="InterPro" id="IPR001608">
    <property type="entry name" value="Ala_racemase_N"/>
</dbReference>
<dbReference type="Proteomes" id="UP000231932">
    <property type="component" value="Chromosome"/>
</dbReference>
<sequence>MVQPLVLPFIHAEWFETPAVVVHRPTLDRNIARMAALAADAKVALRPHVKAHKTVEIARRQRMAGTQGITVAKLGEAEVFAEAGFRDITVAYPVISAVKRDRLAALAARARVTTVADDLEQVDLLARMAEERAVTVGLWLKVDTGLHRCGIPAAEEDRAAAVVSRILLWEKRWREEPGGGVYFAGLLTHAGHAYGAESKEEVEAIAKSEGEQLAALKKALQMRGLPTPALSAGSTPTAARVSKVPGISEIRPGNYVFNDRTQVRLGAANPEDCSLRVVARVVSRPTPDRCVIDAGAKTLALDQGAHGSSGLEGFGVLCGKEGLRVTRLSEEHGVIERPNSGVELPRVGEVVELIPNHACPVVNLTRRLGVVGEAGWEGWWSVDAQGRVD</sequence>
<dbReference type="KEGG" id="kyr:CVV65_03940"/>
<dbReference type="Pfam" id="PF14031">
    <property type="entry name" value="D-ser_dehydrat"/>
    <property type="match status" value="1"/>
</dbReference>
<dbReference type="PANTHER" id="PTHR28004:SF2">
    <property type="entry name" value="D-SERINE DEHYDRATASE"/>
    <property type="match status" value="1"/>
</dbReference>
<dbReference type="SUPFAM" id="SSF51419">
    <property type="entry name" value="PLP-binding barrel"/>
    <property type="match status" value="1"/>
</dbReference>
<gene>
    <name evidence="4" type="ORF">CVV65_03940</name>
</gene>
<dbReference type="Pfam" id="PF01168">
    <property type="entry name" value="Ala_racemase_N"/>
    <property type="match status" value="1"/>
</dbReference>
<reference evidence="5" key="1">
    <citation type="submission" date="2017-11" db="EMBL/GenBank/DDBJ databases">
        <title>Complete Genome Sequence of Kyrpidia sp. Strain EA-1, a thermophilic, hydrogen-oxidizing Bacterium, isolated from the Azores.</title>
        <authorList>
            <person name="Reiner J.E."/>
            <person name="Lapp C.J."/>
            <person name="Bunk B."/>
            <person name="Gescher J."/>
        </authorList>
    </citation>
    <scope>NUCLEOTIDE SEQUENCE [LARGE SCALE GENOMIC DNA]</scope>
    <source>
        <strain evidence="5">EA-1</strain>
    </source>
</reference>
<dbReference type="Gene3D" id="2.40.37.20">
    <property type="entry name" value="D-serine dehydratase-like domain"/>
    <property type="match status" value="1"/>
</dbReference>
<dbReference type="PANTHER" id="PTHR28004">
    <property type="entry name" value="ZGC:162816-RELATED"/>
    <property type="match status" value="1"/>
</dbReference>
<dbReference type="InterPro" id="IPR042208">
    <property type="entry name" value="D-ser_dehydrat-like_sf"/>
</dbReference>
<dbReference type="OrthoDB" id="9788869at2"/>
<proteinExistence type="inferred from homology"/>
<evidence type="ECO:0000313" key="4">
    <source>
        <dbReference type="EMBL" id="ATY84204.1"/>
    </source>
</evidence>
<dbReference type="RefSeq" id="WP_100667032.1">
    <property type="nucleotide sequence ID" value="NZ_CP024955.1"/>
</dbReference>
<protein>
    <submittedName>
        <fullName evidence="4">Alanine racemase</fullName>
    </submittedName>
</protein>
<dbReference type="InterPro" id="IPR051466">
    <property type="entry name" value="D-amino_acid_metab_enzyme"/>
</dbReference>
<keyword evidence="5" id="KW-1185">Reference proteome</keyword>
<feature type="domain" description="D-serine dehydratase-like" evidence="3">
    <location>
        <begin position="274"/>
        <end position="372"/>
    </location>
</feature>
<dbReference type="InterPro" id="IPR029066">
    <property type="entry name" value="PLP-binding_barrel"/>
</dbReference>
<comment type="similarity">
    <text evidence="1">Belongs to the DSD1 family.</text>
</comment>
<dbReference type="Gene3D" id="3.20.20.10">
    <property type="entry name" value="Alanine racemase"/>
    <property type="match status" value="1"/>
</dbReference>
<dbReference type="InterPro" id="IPR026956">
    <property type="entry name" value="D-ser_dehydrat-like_dom"/>
</dbReference>
<dbReference type="GO" id="GO:0036088">
    <property type="term" value="P:D-serine catabolic process"/>
    <property type="evidence" value="ECO:0007669"/>
    <property type="project" value="TreeGrafter"/>
</dbReference>
<evidence type="ECO:0000313" key="5">
    <source>
        <dbReference type="Proteomes" id="UP000231932"/>
    </source>
</evidence>
<evidence type="ECO:0000256" key="1">
    <source>
        <dbReference type="ARBA" id="ARBA00005323"/>
    </source>
</evidence>
<dbReference type="AlphaFoldDB" id="A0A2K8N443"/>
<dbReference type="SMART" id="SM01119">
    <property type="entry name" value="D-ser_dehydrat"/>
    <property type="match status" value="1"/>
</dbReference>
<dbReference type="GO" id="GO:0008721">
    <property type="term" value="F:D-serine ammonia-lyase activity"/>
    <property type="evidence" value="ECO:0007669"/>
    <property type="project" value="TreeGrafter"/>
</dbReference>